<dbReference type="NCBIfam" id="TIGR02406">
    <property type="entry name" value="ectoine_EctA"/>
    <property type="match status" value="1"/>
</dbReference>
<dbReference type="Pfam" id="PF00583">
    <property type="entry name" value="Acetyltransf_1"/>
    <property type="match status" value="1"/>
</dbReference>
<dbReference type="InterPro" id="IPR016181">
    <property type="entry name" value="Acyl_CoA_acyltransferase"/>
</dbReference>
<dbReference type="InterPro" id="IPR000182">
    <property type="entry name" value="GNAT_dom"/>
</dbReference>
<dbReference type="STRING" id="1121393.SAMN02745216_02884"/>
<dbReference type="GO" id="GO:0019491">
    <property type="term" value="P:ectoine biosynthetic process"/>
    <property type="evidence" value="ECO:0007669"/>
    <property type="project" value="UniProtKB-UniPathway"/>
</dbReference>
<accession>A0A1M6PS69</accession>
<name>A0A1M6PS69_9BACT</name>
<protein>
    <recommendedName>
        <fullName evidence="4 8">L-2,4-diaminobutyric acid acetyltransferase</fullName>
        <shortName evidence="8">DABA acetyltransferase</shortName>
        <ecNumber evidence="3 8">2.3.1.178</ecNumber>
    </recommendedName>
</protein>
<dbReference type="GO" id="GO:0033816">
    <property type="term" value="F:diaminobutyrate acetyltransferase activity"/>
    <property type="evidence" value="ECO:0007669"/>
    <property type="project" value="UniProtKB-EC"/>
</dbReference>
<dbReference type="EC" id="2.3.1.178" evidence="3 8"/>
<feature type="domain" description="N-acetyltransferase" evidence="9">
    <location>
        <begin position="8"/>
        <end position="150"/>
    </location>
</feature>
<evidence type="ECO:0000313" key="10">
    <source>
        <dbReference type="EMBL" id="SHK10718.1"/>
    </source>
</evidence>
<evidence type="ECO:0000256" key="7">
    <source>
        <dbReference type="ARBA" id="ARBA00048924"/>
    </source>
</evidence>
<dbReference type="Proteomes" id="UP000183994">
    <property type="component" value="Unassembled WGS sequence"/>
</dbReference>
<evidence type="ECO:0000256" key="4">
    <source>
        <dbReference type="ARBA" id="ARBA00017935"/>
    </source>
</evidence>
<evidence type="ECO:0000256" key="5">
    <source>
        <dbReference type="ARBA" id="ARBA00022679"/>
    </source>
</evidence>
<dbReference type="EMBL" id="FQZU01000018">
    <property type="protein sequence ID" value="SHK10718.1"/>
    <property type="molecule type" value="Genomic_DNA"/>
</dbReference>
<keyword evidence="11" id="KW-1185">Reference proteome</keyword>
<evidence type="ECO:0000256" key="3">
    <source>
        <dbReference type="ARBA" id="ARBA00012355"/>
    </source>
</evidence>
<dbReference type="SUPFAM" id="SSF55729">
    <property type="entry name" value="Acyl-CoA N-acyltransferases (Nat)"/>
    <property type="match status" value="1"/>
</dbReference>
<sequence length="165" mass="18981">METDNQPPLMRPPKPGEGLVVHELIRNCAPLDLNSEYAYHLLCRHFASTCVIAELESRIAGFISGYIKPSDDQTFFVWQVAVSPDFRKRGLGLSMLHWLADQTDCKQFETTISPSNKASQSLFLRFAEDRSLDVRRETFIEAYETEKGLHEEEILFRFVPSQKLK</sequence>
<comment type="function">
    <text evidence="8">Catalyzes the acetylation of L-2,4-diaminobutyrate (DABA) to gamma-N-acetyl-alpha,gamma-diaminobutyric acid (ADABA) with acetyl coenzyme A.</text>
</comment>
<keyword evidence="6 8" id="KW-0012">Acyltransferase</keyword>
<dbReference type="OrthoDB" id="8593648at2"/>
<organism evidence="10 11">
    <name type="scientific">Desulfatibacillum alkenivorans DSM 16219</name>
    <dbReference type="NCBI Taxonomy" id="1121393"/>
    <lineage>
        <taxon>Bacteria</taxon>
        <taxon>Pseudomonadati</taxon>
        <taxon>Thermodesulfobacteriota</taxon>
        <taxon>Desulfobacteria</taxon>
        <taxon>Desulfobacterales</taxon>
        <taxon>Desulfatibacillaceae</taxon>
        <taxon>Desulfatibacillum</taxon>
    </lineage>
</organism>
<keyword evidence="5 8" id="KW-0808">Transferase</keyword>
<evidence type="ECO:0000313" key="11">
    <source>
        <dbReference type="Proteomes" id="UP000183994"/>
    </source>
</evidence>
<dbReference type="Gene3D" id="3.40.630.30">
    <property type="match status" value="1"/>
</dbReference>
<dbReference type="PROSITE" id="PS51186">
    <property type="entry name" value="GNAT"/>
    <property type="match status" value="1"/>
</dbReference>
<proteinExistence type="inferred from homology"/>
<comment type="pathway">
    <text evidence="1 8">Amine and polyamine biosynthesis; ectoine biosynthesis; L-ectoine from L-aspartate 4-semialdehyde: step 2/3.</text>
</comment>
<comment type="catalytic activity">
    <reaction evidence="7 8">
        <text>L-2,4-diaminobutanoate + acetyl-CoA = (2S)-4-acetamido-2-aminobutanoate + CoA + H(+)</text>
        <dbReference type="Rhea" id="RHEA:16901"/>
        <dbReference type="ChEBI" id="CHEBI:15378"/>
        <dbReference type="ChEBI" id="CHEBI:57287"/>
        <dbReference type="ChEBI" id="CHEBI:57288"/>
        <dbReference type="ChEBI" id="CHEBI:58761"/>
        <dbReference type="ChEBI" id="CHEBI:58929"/>
        <dbReference type="EC" id="2.3.1.178"/>
    </reaction>
</comment>
<evidence type="ECO:0000256" key="8">
    <source>
        <dbReference type="RuleBase" id="RU365045"/>
    </source>
</evidence>
<evidence type="ECO:0000256" key="6">
    <source>
        <dbReference type="ARBA" id="ARBA00023315"/>
    </source>
</evidence>
<evidence type="ECO:0000259" key="9">
    <source>
        <dbReference type="PROSITE" id="PS51186"/>
    </source>
</evidence>
<reference evidence="11" key="1">
    <citation type="submission" date="2016-11" db="EMBL/GenBank/DDBJ databases">
        <authorList>
            <person name="Varghese N."/>
            <person name="Submissions S."/>
        </authorList>
    </citation>
    <scope>NUCLEOTIDE SEQUENCE [LARGE SCALE GENOMIC DNA]</scope>
    <source>
        <strain evidence="11">DSM 16219</strain>
    </source>
</reference>
<dbReference type="InterPro" id="IPR012772">
    <property type="entry name" value="Ectoine_EctA"/>
</dbReference>
<evidence type="ECO:0000256" key="2">
    <source>
        <dbReference type="ARBA" id="ARBA00010712"/>
    </source>
</evidence>
<dbReference type="AlphaFoldDB" id="A0A1M6PS69"/>
<dbReference type="UniPathway" id="UPA00067">
    <property type="reaction ID" value="UER00122"/>
</dbReference>
<evidence type="ECO:0000256" key="1">
    <source>
        <dbReference type="ARBA" id="ARBA00004978"/>
    </source>
</evidence>
<gene>
    <name evidence="8" type="primary">ectA</name>
    <name evidence="10" type="ORF">SAMN02745216_02884</name>
</gene>
<dbReference type="CDD" id="cd04301">
    <property type="entry name" value="NAT_SF"/>
    <property type="match status" value="1"/>
</dbReference>
<comment type="similarity">
    <text evidence="2 8">Belongs to the acetyltransferase family. EctA subfamily.</text>
</comment>